<gene>
    <name evidence="1" type="ORF">LCGC14_2022100</name>
</gene>
<dbReference type="AlphaFoldDB" id="A0A0F9HAH4"/>
<sequence>MTNHNFEEEYNIPDTFQINSYIELKLEVFVIKQIYR</sequence>
<dbReference type="EMBL" id="LAZR01023371">
    <property type="protein sequence ID" value="KKL78710.1"/>
    <property type="molecule type" value="Genomic_DNA"/>
</dbReference>
<protein>
    <submittedName>
        <fullName evidence="1">Uncharacterized protein</fullName>
    </submittedName>
</protein>
<reference evidence="1" key="1">
    <citation type="journal article" date="2015" name="Nature">
        <title>Complex archaea that bridge the gap between prokaryotes and eukaryotes.</title>
        <authorList>
            <person name="Spang A."/>
            <person name="Saw J.H."/>
            <person name="Jorgensen S.L."/>
            <person name="Zaremba-Niedzwiedzka K."/>
            <person name="Martijn J."/>
            <person name="Lind A.E."/>
            <person name="van Eijk R."/>
            <person name="Schleper C."/>
            <person name="Guy L."/>
            <person name="Ettema T.J."/>
        </authorList>
    </citation>
    <scope>NUCLEOTIDE SEQUENCE</scope>
</reference>
<evidence type="ECO:0000313" key="1">
    <source>
        <dbReference type="EMBL" id="KKL78710.1"/>
    </source>
</evidence>
<organism evidence="1">
    <name type="scientific">marine sediment metagenome</name>
    <dbReference type="NCBI Taxonomy" id="412755"/>
    <lineage>
        <taxon>unclassified sequences</taxon>
        <taxon>metagenomes</taxon>
        <taxon>ecological metagenomes</taxon>
    </lineage>
</organism>
<accession>A0A0F9HAH4</accession>
<comment type="caution">
    <text evidence="1">The sequence shown here is derived from an EMBL/GenBank/DDBJ whole genome shotgun (WGS) entry which is preliminary data.</text>
</comment>
<name>A0A0F9HAH4_9ZZZZ</name>
<proteinExistence type="predicted"/>